<dbReference type="Proteomes" id="UP000018050">
    <property type="component" value="Unassembled WGS sequence"/>
</dbReference>
<protein>
    <submittedName>
        <fullName evidence="1">Uncharacterized protein</fullName>
    </submittedName>
</protein>
<dbReference type="AlphaFoldDB" id="U6GSJ1"/>
<organism evidence="1 2">
    <name type="scientific">Eimeria acervulina</name>
    <name type="common">Coccidian parasite</name>
    <dbReference type="NCBI Taxonomy" id="5801"/>
    <lineage>
        <taxon>Eukaryota</taxon>
        <taxon>Sar</taxon>
        <taxon>Alveolata</taxon>
        <taxon>Apicomplexa</taxon>
        <taxon>Conoidasida</taxon>
        <taxon>Coccidia</taxon>
        <taxon>Eucoccidiorida</taxon>
        <taxon>Eimeriorina</taxon>
        <taxon>Eimeriidae</taxon>
        <taxon>Eimeria</taxon>
    </lineage>
</organism>
<evidence type="ECO:0000313" key="2">
    <source>
        <dbReference type="Proteomes" id="UP000018050"/>
    </source>
</evidence>
<dbReference type="VEuPathDB" id="ToxoDB:EAH_00068530"/>
<gene>
    <name evidence="1" type="ORF">EAH_00068530</name>
</gene>
<dbReference type="OrthoDB" id="351053at2759"/>
<dbReference type="GeneID" id="25274920"/>
<evidence type="ECO:0000313" key="1">
    <source>
        <dbReference type="EMBL" id="CDI83150.1"/>
    </source>
</evidence>
<dbReference type="RefSeq" id="XP_013247684.1">
    <property type="nucleotide sequence ID" value="XM_013392230.1"/>
</dbReference>
<accession>U6GSJ1</accession>
<sequence length="131" mass="14782">QMLLGGVKMLLKADHFRGSVQTVDLLPYEFVRKQSGSRQQRNDKWRSLLVLLQHLHKHAEGARNCGGDDVGCIEVTHDGRADFLTIKNRHTQELRVSRGCVKWLQPASEEGKHPSIEAGQELKWIAACDEA</sequence>
<proteinExistence type="predicted"/>
<reference evidence="1" key="1">
    <citation type="submission" date="2013-10" db="EMBL/GenBank/DDBJ databases">
        <title>Genomic analysis of the causative agents of coccidiosis in chickens.</title>
        <authorList>
            <person name="Reid A.J."/>
            <person name="Blake D."/>
            <person name="Billington K."/>
            <person name="Browne H."/>
            <person name="Dunn M."/>
            <person name="Hung S."/>
            <person name="Kawahara F."/>
            <person name="Miranda-Saavedra D."/>
            <person name="Mourier T."/>
            <person name="Nagra H."/>
            <person name="Otto T.D."/>
            <person name="Rawlings N."/>
            <person name="Sanchez A."/>
            <person name="Sanders M."/>
            <person name="Subramaniam C."/>
            <person name="Tay Y."/>
            <person name="Dear P."/>
            <person name="Doerig C."/>
            <person name="Gruber A."/>
            <person name="Parkinson J."/>
            <person name="Shirley M."/>
            <person name="Wan K.L."/>
            <person name="Berriman M."/>
            <person name="Tomley F."/>
            <person name="Pain A."/>
        </authorList>
    </citation>
    <scope>NUCLEOTIDE SEQUENCE</scope>
    <source>
        <strain evidence="1">Houghton</strain>
    </source>
</reference>
<dbReference type="EMBL" id="HG673290">
    <property type="protein sequence ID" value="CDI83150.1"/>
    <property type="molecule type" value="Genomic_DNA"/>
</dbReference>
<feature type="non-terminal residue" evidence="1">
    <location>
        <position position="1"/>
    </location>
</feature>
<name>U6GSJ1_EIMAC</name>
<reference evidence="1" key="2">
    <citation type="submission" date="2013-10" db="EMBL/GenBank/DDBJ databases">
        <authorList>
            <person name="Aslett M."/>
        </authorList>
    </citation>
    <scope>NUCLEOTIDE SEQUENCE</scope>
    <source>
        <strain evidence="1">Houghton</strain>
    </source>
</reference>
<keyword evidence="2" id="KW-1185">Reference proteome</keyword>